<dbReference type="InterPro" id="IPR050320">
    <property type="entry name" value="N5-glutamine_MTase"/>
</dbReference>
<dbReference type="GO" id="GO:0003676">
    <property type="term" value="F:nucleic acid binding"/>
    <property type="evidence" value="ECO:0007669"/>
    <property type="project" value="InterPro"/>
</dbReference>
<dbReference type="PANTHER" id="PTHR18895">
    <property type="entry name" value="HEMK METHYLTRANSFERASE"/>
    <property type="match status" value="1"/>
</dbReference>
<dbReference type="EMBL" id="CP046276">
    <property type="protein sequence ID" value="QGS52420.1"/>
    <property type="molecule type" value="Genomic_DNA"/>
</dbReference>
<dbReference type="PROSITE" id="PS00092">
    <property type="entry name" value="N6_MTASE"/>
    <property type="match status" value="1"/>
</dbReference>
<keyword evidence="2 7" id="KW-0489">Methyltransferase</keyword>
<name>A0A6I6C864_9MOLU</name>
<dbReference type="SUPFAM" id="SSF53335">
    <property type="entry name" value="S-adenosyl-L-methionine-dependent methyltransferases"/>
    <property type="match status" value="1"/>
</dbReference>
<accession>A0A6I6C864</accession>
<dbReference type="RefSeq" id="WP_156007386.1">
    <property type="nucleotide sequence ID" value="NZ_CP046276.1"/>
</dbReference>
<dbReference type="GO" id="GO:0102559">
    <property type="term" value="F:peptide chain release factor N(5)-glutamine methyltransferase activity"/>
    <property type="evidence" value="ECO:0007669"/>
    <property type="project" value="UniProtKB-EC"/>
</dbReference>
<organism evidence="7 8">
    <name type="scientific">Spiroplasma tabanidicola</name>
    <dbReference type="NCBI Taxonomy" id="324079"/>
    <lineage>
        <taxon>Bacteria</taxon>
        <taxon>Bacillati</taxon>
        <taxon>Mycoplasmatota</taxon>
        <taxon>Mollicutes</taxon>
        <taxon>Entomoplasmatales</taxon>
        <taxon>Spiroplasmataceae</taxon>
        <taxon>Spiroplasma</taxon>
    </lineage>
</organism>
<dbReference type="InterPro" id="IPR007848">
    <property type="entry name" value="Small_mtfrase_dom"/>
</dbReference>
<dbReference type="AlphaFoldDB" id="A0A6I6C864"/>
<evidence type="ECO:0000256" key="3">
    <source>
        <dbReference type="ARBA" id="ARBA00022679"/>
    </source>
</evidence>
<evidence type="ECO:0000256" key="2">
    <source>
        <dbReference type="ARBA" id="ARBA00022603"/>
    </source>
</evidence>
<evidence type="ECO:0000313" key="7">
    <source>
        <dbReference type="EMBL" id="QGS52420.1"/>
    </source>
</evidence>
<dbReference type="Proteomes" id="UP000424468">
    <property type="component" value="Chromosome"/>
</dbReference>
<dbReference type="KEGG" id="stab:STABA_v1c10720"/>
<evidence type="ECO:0000256" key="1">
    <source>
        <dbReference type="ARBA" id="ARBA00012771"/>
    </source>
</evidence>
<dbReference type="Pfam" id="PF05175">
    <property type="entry name" value="MTS"/>
    <property type="match status" value="1"/>
</dbReference>
<reference evidence="7 8" key="1">
    <citation type="submission" date="2019-11" db="EMBL/GenBank/DDBJ databases">
        <title>Complete genome sequence of Spiroplasma tabanidicola TAUS-1 (DSM 22603).</title>
        <authorList>
            <person name="Huang C.-T."/>
            <person name="Lin Y.-C."/>
            <person name="Kuo C.-H."/>
        </authorList>
    </citation>
    <scope>NUCLEOTIDE SEQUENCE [LARGE SCALE GENOMIC DNA]</scope>
    <source>
        <strain evidence="7 8">TAUS-1</strain>
    </source>
</reference>
<dbReference type="NCBIfam" id="TIGR03534">
    <property type="entry name" value="RF_mod_PrmC"/>
    <property type="match status" value="1"/>
</dbReference>
<dbReference type="Gene3D" id="1.10.8.10">
    <property type="entry name" value="DNA helicase RuvA subunit, C-terminal domain"/>
    <property type="match status" value="1"/>
</dbReference>
<dbReference type="NCBIfam" id="TIGR00536">
    <property type="entry name" value="hemK_fam"/>
    <property type="match status" value="1"/>
</dbReference>
<feature type="domain" description="Methyltransferase small" evidence="6">
    <location>
        <begin position="88"/>
        <end position="182"/>
    </location>
</feature>
<evidence type="ECO:0000259" key="6">
    <source>
        <dbReference type="Pfam" id="PF05175"/>
    </source>
</evidence>
<dbReference type="InterPro" id="IPR019874">
    <property type="entry name" value="RF_methyltr_PrmC"/>
</dbReference>
<gene>
    <name evidence="7" type="primary">hemK</name>
    <name evidence="7" type="ORF">STABA_v1c10720</name>
</gene>
<evidence type="ECO:0000256" key="5">
    <source>
        <dbReference type="ARBA" id="ARBA00048391"/>
    </source>
</evidence>
<keyword evidence="8" id="KW-1185">Reference proteome</keyword>
<keyword evidence="4" id="KW-0949">S-adenosyl-L-methionine</keyword>
<dbReference type="InterPro" id="IPR002052">
    <property type="entry name" value="DNA_methylase_N6_adenine_CS"/>
</dbReference>
<evidence type="ECO:0000256" key="4">
    <source>
        <dbReference type="ARBA" id="ARBA00022691"/>
    </source>
</evidence>
<sequence>MQARELFEKNKNIIQKNQFEELIMHIKKISSKTFLYDIFLSKTEIKKFNKYLNKIKKDYPLEYITKKKYFFENDFFVNKKVLIPRPESELLVEELLKYDLIKKIIIDICCGSGCIGISIKLKNKNADLFLSDISKQCLKVTKKNLKRFNIEAKVYKEDFLNVIFKNNLTPDFLVINPPYIEIDDKNIGTSTLKHEPSLALFADQLGYKFYNILFADLDRLFLINKNLVIICEFGFNQKEQLELNFEKYRVKYKIEFNKDYSGHWRYFKITNKETYD</sequence>
<protein>
    <recommendedName>
        <fullName evidence="1">peptide chain release factor N(5)-glutamine methyltransferase</fullName>
        <ecNumber evidence="1">2.1.1.297</ecNumber>
    </recommendedName>
</protein>
<dbReference type="Gene3D" id="3.40.50.150">
    <property type="entry name" value="Vaccinia Virus protein VP39"/>
    <property type="match status" value="1"/>
</dbReference>
<dbReference type="InterPro" id="IPR029063">
    <property type="entry name" value="SAM-dependent_MTases_sf"/>
</dbReference>
<dbReference type="PANTHER" id="PTHR18895:SF74">
    <property type="entry name" value="MTRF1L RELEASE FACTOR GLUTAMINE METHYLTRANSFERASE"/>
    <property type="match status" value="1"/>
</dbReference>
<dbReference type="GO" id="GO:0032259">
    <property type="term" value="P:methylation"/>
    <property type="evidence" value="ECO:0007669"/>
    <property type="project" value="UniProtKB-KW"/>
</dbReference>
<dbReference type="OrthoDB" id="9800643at2"/>
<evidence type="ECO:0000313" key="8">
    <source>
        <dbReference type="Proteomes" id="UP000424468"/>
    </source>
</evidence>
<dbReference type="EC" id="2.1.1.297" evidence="1"/>
<proteinExistence type="predicted"/>
<comment type="catalytic activity">
    <reaction evidence="5">
        <text>L-glutaminyl-[peptide chain release factor] + S-adenosyl-L-methionine = N(5)-methyl-L-glutaminyl-[peptide chain release factor] + S-adenosyl-L-homocysteine + H(+)</text>
        <dbReference type="Rhea" id="RHEA:42896"/>
        <dbReference type="Rhea" id="RHEA-COMP:10271"/>
        <dbReference type="Rhea" id="RHEA-COMP:10272"/>
        <dbReference type="ChEBI" id="CHEBI:15378"/>
        <dbReference type="ChEBI" id="CHEBI:30011"/>
        <dbReference type="ChEBI" id="CHEBI:57856"/>
        <dbReference type="ChEBI" id="CHEBI:59789"/>
        <dbReference type="ChEBI" id="CHEBI:61891"/>
        <dbReference type="EC" id="2.1.1.297"/>
    </reaction>
</comment>
<keyword evidence="3 7" id="KW-0808">Transferase</keyword>
<dbReference type="InterPro" id="IPR004556">
    <property type="entry name" value="HemK-like"/>
</dbReference>